<comment type="similarity">
    <text evidence="2">Belongs to the membrane fusion protein (MFP) (TC 8.A.1) family.</text>
</comment>
<gene>
    <name evidence="10" type="ORF">CAY53_01595</name>
</gene>
<protein>
    <submittedName>
        <fullName evidence="10">Efflux transporter periplasmic adaptor subunit</fullName>
    </submittedName>
</protein>
<dbReference type="Gene3D" id="6.10.140.1990">
    <property type="match status" value="1"/>
</dbReference>
<evidence type="ECO:0000256" key="5">
    <source>
        <dbReference type="SAM" id="Coils"/>
    </source>
</evidence>
<evidence type="ECO:0000259" key="7">
    <source>
        <dbReference type="Pfam" id="PF25876"/>
    </source>
</evidence>
<organism evidence="10 11">
    <name type="scientific">Desulfobulbus oralis</name>
    <dbReference type="NCBI Taxonomy" id="1986146"/>
    <lineage>
        <taxon>Bacteria</taxon>
        <taxon>Pseudomonadati</taxon>
        <taxon>Thermodesulfobacteriota</taxon>
        <taxon>Desulfobulbia</taxon>
        <taxon>Desulfobulbales</taxon>
        <taxon>Desulfobulbaceae</taxon>
        <taxon>Desulfobulbus</taxon>
    </lineage>
</organism>
<sequence length="399" mass="42635">MKKISVAIVLALVAGCGWWYWQHREDDGKVSYLSEAVERGTITKQVVATGVIDAVDLVSVGAQVSGQIKKLHVKLGQQVKKGDMVAEIDSVSQLNQYNSDKANLASRQAELVSKQAALRIAQVRYDREKALFGKNATSREALENAENSLALARAEVVAVQSLIKQSQLAIDTDELNLGYTRIVAPLDGTVVSVVVDEGQTVNSNQSAPTIVQIADLGRMENKIEISEGDIGVIREKMPIAFTVLSLPDKVFETRISSLDPGMTTLSNGRYSKTSSADSGSSSSSASEAVYFYGKAVLDNQEGLLRIGMTTENTITVARAEDVLLVPIIAVQNGDGQRSVQVLGAQGQPEARAVEIGLSDGVRVEIKSGLKEGERVIMGQLSQEEIRNAAKMPGGPGGPN</sequence>
<feature type="compositionally biased region" description="Low complexity" evidence="6">
    <location>
        <begin position="271"/>
        <end position="283"/>
    </location>
</feature>
<dbReference type="InterPro" id="IPR058624">
    <property type="entry name" value="MdtA-like_HH"/>
</dbReference>
<dbReference type="OrthoDB" id="9784484at2"/>
<keyword evidence="3" id="KW-0813">Transport</keyword>
<dbReference type="InterPro" id="IPR030190">
    <property type="entry name" value="MacA_alpha-hairpin_sf"/>
</dbReference>
<feature type="domain" description="Multidrug resistance protein MdtA-like C-terminal permuted SH3" evidence="9">
    <location>
        <begin position="321"/>
        <end position="380"/>
    </location>
</feature>
<dbReference type="PANTHER" id="PTHR30469:SF33">
    <property type="entry name" value="SLR1207 PROTEIN"/>
    <property type="match status" value="1"/>
</dbReference>
<dbReference type="EMBL" id="CP021255">
    <property type="protein sequence ID" value="AVD70342.1"/>
    <property type="molecule type" value="Genomic_DNA"/>
</dbReference>
<dbReference type="GO" id="GO:0015562">
    <property type="term" value="F:efflux transmembrane transporter activity"/>
    <property type="evidence" value="ECO:0007669"/>
    <property type="project" value="TreeGrafter"/>
</dbReference>
<evidence type="ECO:0000256" key="6">
    <source>
        <dbReference type="SAM" id="MobiDB-lite"/>
    </source>
</evidence>
<dbReference type="InterPro" id="IPR006143">
    <property type="entry name" value="RND_pump_MFP"/>
</dbReference>
<dbReference type="AlphaFoldDB" id="A0A2L1GKY8"/>
<dbReference type="Proteomes" id="UP000239867">
    <property type="component" value="Chromosome"/>
</dbReference>
<dbReference type="GO" id="GO:1990281">
    <property type="term" value="C:efflux pump complex"/>
    <property type="evidence" value="ECO:0007669"/>
    <property type="project" value="TreeGrafter"/>
</dbReference>
<feature type="domain" description="Multidrug resistance protein MdtA-like alpha-helical hairpin" evidence="7">
    <location>
        <begin position="104"/>
        <end position="180"/>
    </location>
</feature>
<dbReference type="Gene3D" id="2.40.30.170">
    <property type="match status" value="1"/>
</dbReference>
<dbReference type="GO" id="GO:1990961">
    <property type="term" value="P:xenobiotic detoxification by transmembrane export across the plasma membrane"/>
    <property type="evidence" value="ECO:0007669"/>
    <property type="project" value="InterPro"/>
</dbReference>
<dbReference type="PROSITE" id="PS51257">
    <property type="entry name" value="PROKAR_LIPOPROTEIN"/>
    <property type="match status" value="1"/>
</dbReference>
<dbReference type="Pfam" id="PF25876">
    <property type="entry name" value="HH_MFP_RND"/>
    <property type="match status" value="1"/>
</dbReference>
<evidence type="ECO:0000256" key="3">
    <source>
        <dbReference type="ARBA" id="ARBA00022448"/>
    </source>
</evidence>
<dbReference type="RefSeq" id="WP_104935657.1">
    <property type="nucleotide sequence ID" value="NZ_CP021255.1"/>
</dbReference>
<dbReference type="NCBIfam" id="TIGR01730">
    <property type="entry name" value="RND_mfp"/>
    <property type="match status" value="1"/>
</dbReference>
<dbReference type="Pfam" id="PF25917">
    <property type="entry name" value="BSH_RND"/>
    <property type="match status" value="1"/>
</dbReference>
<evidence type="ECO:0000256" key="1">
    <source>
        <dbReference type="ARBA" id="ARBA00004196"/>
    </source>
</evidence>
<feature type="region of interest" description="Disordered" evidence="6">
    <location>
        <begin position="262"/>
        <end position="283"/>
    </location>
</feature>
<dbReference type="GO" id="GO:0030313">
    <property type="term" value="C:cell envelope"/>
    <property type="evidence" value="ECO:0007669"/>
    <property type="project" value="UniProtKB-SubCell"/>
</dbReference>
<evidence type="ECO:0000256" key="4">
    <source>
        <dbReference type="ARBA" id="ARBA00023054"/>
    </source>
</evidence>
<evidence type="ECO:0000313" key="11">
    <source>
        <dbReference type="Proteomes" id="UP000239867"/>
    </source>
</evidence>
<comment type="subcellular location">
    <subcellularLocation>
        <location evidence="1">Cell envelope</location>
    </subcellularLocation>
</comment>
<evidence type="ECO:0000256" key="2">
    <source>
        <dbReference type="ARBA" id="ARBA00009477"/>
    </source>
</evidence>
<evidence type="ECO:0000259" key="9">
    <source>
        <dbReference type="Pfam" id="PF25967"/>
    </source>
</evidence>
<accession>A0A2L1GKY8</accession>
<dbReference type="InterPro" id="IPR058625">
    <property type="entry name" value="MdtA-like_BSH"/>
</dbReference>
<dbReference type="GO" id="GO:1990195">
    <property type="term" value="C:macrolide transmembrane transporter complex"/>
    <property type="evidence" value="ECO:0007669"/>
    <property type="project" value="InterPro"/>
</dbReference>
<dbReference type="Gene3D" id="2.40.50.100">
    <property type="match status" value="1"/>
</dbReference>
<dbReference type="InterPro" id="IPR058627">
    <property type="entry name" value="MdtA-like_C"/>
</dbReference>
<name>A0A2L1GKY8_9BACT</name>
<reference evidence="10 11" key="1">
    <citation type="journal article" date="2018" name="MBio">
        <title>Insights into the evolution of host association through the isolation and characterization of a novel human periodontal pathobiont, Desulfobulbus oralis.</title>
        <authorList>
            <person name="Cross K.L."/>
            <person name="Chirania P."/>
            <person name="Xiong W."/>
            <person name="Beall C.J."/>
            <person name="Elkins J.G."/>
            <person name="Giannone R.J."/>
            <person name="Griffen A.L."/>
            <person name="Guss A.M."/>
            <person name="Hettich R.L."/>
            <person name="Joshi S.S."/>
            <person name="Mokrzan E.M."/>
            <person name="Martin R.K."/>
            <person name="Zhulin I.B."/>
            <person name="Leys E.J."/>
            <person name="Podar M."/>
        </authorList>
    </citation>
    <scope>NUCLEOTIDE SEQUENCE [LARGE SCALE GENOMIC DNA]</scope>
    <source>
        <strain evidence="10 11">ORNL</strain>
    </source>
</reference>
<dbReference type="GO" id="GO:0019898">
    <property type="term" value="C:extrinsic component of membrane"/>
    <property type="evidence" value="ECO:0007669"/>
    <property type="project" value="InterPro"/>
</dbReference>
<dbReference type="KEGG" id="deo:CAY53_01595"/>
<dbReference type="Gene3D" id="2.40.420.20">
    <property type="match status" value="1"/>
</dbReference>
<keyword evidence="11" id="KW-1185">Reference proteome</keyword>
<dbReference type="Pfam" id="PF25967">
    <property type="entry name" value="RND-MFP_C"/>
    <property type="match status" value="1"/>
</dbReference>
<feature type="coiled-coil region" evidence="5">
    <location>
        <begin position="135"/>
        <end position="162"/>
    </location>
</feature>
<dbReference type="SUPFAM" id="SSF111369">
    <property type="entry name" value="HlyD-like secretion proteins"/>
    <property type="match status" value="1"/>
</dbReference>
<feature type="domain" description="Multidrug resistance protein MdtA-like barrel-sandwich hybrid" evidence="8">
    <location>
        <begin position="58"/>
        <end position="211"/>
    </location>
</feature>
<dbReference type="PANTHER" id="PTHR30469">
    <property type="entry name" value="MULTIDRUG RESISTANCE PROTEIN MDTA"/>
    <property type="match status" value="1"/>
</dbReference>
<evidence type="ECO:0000259" key="8">
    <source>
        <dbReference type="Pfam" id="PF25917"/>
    </source>
</evidence>
<proteinExistence type="inferred from homology"/>
<evidence type="ECO:0000313" key="10">
    <source>
        <dbReference type="EMBL" id="AVD70342.1"/>
    </source>
</evidence>
<keyword evidence="4 5" id="KW-0175">Coiled coil</keyword>